<dbReference type="RefSeq" id="WP_146154499.1">
    <property type="nucleotide sequence ID" value="NZ_PYGK01000016.1"/>
</dbReference>
<comment type="caution">
    <text evidence="1">The sequence shown here is derived from an EMBL/GenBank/DDBJ whole genome shotgun (WGS) entry which is preliminary data.</text>
</comment>
<protein>
    <submittedName>
        <fullName evidence="1">Uncharacterized protein</fullName>
    </submittedName>
</protein>
<keyword evidence="2" id="KW-1185">Reference proteome</keyword>
<dbReference type="OrthoDB" id="1488584at2"/>
<organism evidence="1 2">
    <name type="scientific">Chitinophaga ginsengisoli</name>
    <dbReference type="NCBI Taxonomy" id="363837"/>
    <lineage>
        <taxon>Bacteria</taxon>
        <taxon>Pseudomonadati</taxon>
        <taxon>Bacteroidota</taxon>
        <taxon>Chitinophagia</taxon>
        <taxon>Chitinophagales</taxon>
        <taxon>Chitinophagaceae</taxon>
        <taxon>Chitinophaga</taxon>
    </lineage>
</organism>
<gene>
    <name evidence="1" type="ORF">CLV42_11667</name>
</gene>
<sequence>MKKHLLTAILSMSSILCIAQQGIYYKAKYLISLRNATTGKIPLDATDLANFSDICTTSDVQVLVDSLNDNPFTAKDSYIKRTAAGSNVLQTITALAGGIDVTDLANNVSVFLIERAKQELTIAFFERFRKFSEKNPEFEILFPKTTNTLKSLLSFSYPQMLPALQTAFLDDLEKITEKIDNVMELPRYQALLENFPEIKICLRSIRIVRELEVGFSNTAEILLEFSVFPEWKSGNSTPGFKNAGSMLTVAAIFSESIRNDPAKSGTDNVWLTAKELKELVSDQILFNIYLSLVYQKIKHDNITFYDKDKGSHTFAGLIKSNTESIITFRSNLNEFFVLATQVNAVVKDIADKKASHTAITNDDYYNYINTSVDIVQGSVEIINSYVKTPIQLDIFPIVRKANDIFKDSYSKKYAQLFSDLVDEFDLISKVTDKRIDFTKLKDKSGITSYAGSEKKAVKKMTKNSAGFTAIEEKDIEAIQGDLERNINGDVSDALGHYRLKQLVHFLKELKPYGLFMANVISAKKPEDVQAAIENAVLPVGSSSVKKNTVSNLSVQAYLGAYLSDKDNSFSSWTSKFGVIAPIGISYTPGFLSWKSGGSIGLFGSLIDLSAIVDYNLKKDSTVIDNGTTNANAISKDYKIKLGQIFSPGLFVVYGFFGNLPLSIGAGGQYGPGLSKINVDNTAVINNPSWRWSVFLAVDIPLINLHNRVKIK</sequence>
<proteinExistence type="predicted"/>
<evidence type="ECO:0000313" key="2">
    <source>
        <dbReference type="Proteomes" id="UP000240978"/>
    </source>
</evidence>
<accession>A0A2P8FQT3</accession>
<dbReference type="EMBL" id="PYGK01000016">
    <property type="protein sequence ID" value="PSL24081.1"/>
    <property type="molecule type" value="Genomic_DNA"/>
</dbReference>
<reference evidence="1 2" key="1">
    <citation type="submission" date="2018-03" db="EMBL/GenBank/DDBJ databases">
        <title>Genomic Encyclopedia of Archaeal and Bacterial Type Strains, Phase II (KMG-II): from individual species to whole genera.</title>
        <authorList>
            <person name="Goeker M."/>
        </authorList>
    </citation>
    <scope>NUCLEOTIDE SEQUENCE [LARGE SCALE GENOMIC DNA]</scope>
    <source>
        <strain evidence="1 2">DSM 18107</strain>
    </source>
</reference>
<evidence type="ECO:0000313" key="1">
    <source>
        <dbReference type="EMBL" id="PSL24081.1"/>
    </source>
</evidence>
<dbReference type="Proteomes" id="UP000240978">
    <property type="component" value="Unassembled WGS sequence"/>
</dbReference>
<dbReference type="AlphaFoldDB" id="A0A2P8FQT3"/>
<name>A0A2P8FQT3_9BACT</name>